<dbReference type="PANTHER" id="PTHR19303">
    <property type="entry name" value="TRANSPOSON"/>
    <property type="match status" value="1"/>
</dbReference>
<dbReference type="Pfam" id="PF04218">
    <property type="entry name" value="CENP-B_N"/>
    <property type="match status" value="1"/>
</dbReference>
<sequence>MSEWKALAARATWSVVHPVQESAEPPRRCTPPPPMFLCCDPKHPKWFPSFSCLRIAWCVLSSLLFPACTAAMSSCKRKAISLEQKAAILEAVSKGEKKGDVAARFAISQSTLSTILNAKDVILSSAKCGTSAQRKRLKTATYQDVDKAVFSWFMDASAQNVPQKAKDFACLLDKDFFKASSGFLHRFKAVYEIVGRVLCREYLESDGAVPDGVTLDDFLYGDSCVVATEEVTDDSIMQDVLGNTQEDPGSDTDAEDVEAPSNREVLDGIDVLRRYASSTGQHDAMQSLWAYERTVRPHLMSNQMKKKVTDYFQRK</sequence>
<comment type="subcellular location">
    <subcellularLocation>
        <location evidence="1 2">Nucleus</location>
    </subcellularLocation>
</comment>
<feature type="DNA-binding region" description="H-T-H motif" evidence="2">
    <location>
        <begin position="98"/>
        <end position="118"/>
    </location>
</feature>
<keyword evidence="2" id="KW-0539">Nucleus</keyword>
<feature type="domain" description="HTH psq-type" evidence="4">
    <location>
        <begin position="76"/>
        <end position="122"/>
    </location>
</feature>
<dbReference type="InterPro" id="IPR007889">
    <property type="entry name" value="HTH_Psq"/>
</dbReference>
<dbReference type="PROSITE" id="PS50960">
    <property type="entry name" value="HTH_PSQ"/>
    <property type="match status" value="1"/>
</dbReference>
<reference evidence="5 6" key="1">
    <citation type="journal article" date="2020" name="Cell">
        <title>Large-Scale Comparative Analyses of Tick Genomes Elucidate Their Genetic Diversity and Vector Capacities.</title>
        <authorList>
            <consortium name="Tick Genome and Microbiome Consortium (TIGMIC)"/>
            <person name="Jia N."/>
            <person name="Wang J."/>
            <person name="Shi W."/>
            <person name="Du L."/>
            <person name="Sun Y."/>
            <person name="Zhan W."/>
            <person name="Jiang J.F."/>
            <person name="Wang Q."/>
            <person name="Zhang B."/>
            <person name="Ji P."/>
            <person name="Bell-Sakyi L."/>
            <person name="Cui X.M."/>
            <person name="Yuan T.T."/>
            <person name="Jiang B.G."/>
            <person name="Yang W.F."/>
            <person name="Lam T.T."/>
            <person name="Chang Q.C."/>
            <person name="Ding S.J."/>
            <person name="Wang X.J."/>
            <person name="Zhu J.G."/>
            <person name="Ruan X.D."/>
            <person name="Zhao L."/>
            <person name="Wei J.T."/>
            <person name="Ye R.Z."/>
            <person name="Que T.C."/>
            <person name="Du C.H."/>
            <person name="Zhou Y.H."/>
            <person name="Cheng J.X."/>
            <person name="Dai P.F."/>
            <person name="Guo W.B."/>
            <person name="Han X.H."/>
            <person name="Huang E.J."/>
            <person name="Li L.F."/>
            <person name="Wei W."/>
            <person name="Gao Y.C."/>
            <person name="Liu J.Z."/>
            <person name="Shao H.Z."/>
            <person name="Wang X."/>
            <person name="Wang C.C."/>
            <person name="Yang T.C."/>
            <person name="Huo Q.B."/>
            <person name="Li W."/>
            <person name="Chen H.Y."/>
            <person name="Chen S.E."/>
            <person name="Zhou L.G."/>
            <person name="Ni X.B."/>
            <person name="Tian J.H."/>
            <person name="Sheng Y."/>
            <person name="Liu T."/>
            <person name="Pan Y.S."/>
            <person name="Xia L.Y."/>
            <person name="Li J."/>
            <person name="Zhao F."/>
            <person name="Cao W.C."/>
        </authorList>
    </citation>
    <scope>NUCLEOTIDE SEQUENCE [LARGE SCALE GENOMIC DNA]</scope>
    <source>
        <strain evidence="5">HaeL-2018</strain>
    </source>
</reference>
<dbReference type="InterPro" id="IPR009057">
    <property type="entry name" value="Homeodomain-like_sf"/>
</dbReference>
<dbReference type="SUPFAM" id="SSF46689">
    <property type="entry name" value="Homeodomain-like"/>
    <property type="match status" value="2"/>
</dbReference>
<evidence type="ECO:0000256" key="1">
    <source>
        <dbReference type="ARBA" id="ARBA00004123"/>
    </source>
</evidence>
<dbReference type="OrthoDB" id="6484486at2759"/>
<dbReference type="InterPro" id="IPR050863">
    <property type="entry name" value="CenT-Element_Derived"/>
</dbReference>
<evidence type="ECO:0000259" key="4">
    <source>
        <dbReference type="PROSITE" id="PS50960"/>
    </source>
</evidence>
<dbReference type="GO" id="GO:0003677">
    <property type="term" value="F:DNA binding"/>
    <property type="evidence" value="ECO:0007669"/>
    <property type="project" value="UniProtKB-UniRule"/>
</dbReference>
<organism evidence="5 6">
    <name type="scientific">Haemaphysalis longicornis</name>
    <name type="common">Bush tick</name>
    <dbReference type="NCBI Taxonomy" id="44386"/>
    <lineage>
        <taxon>Eukaryota</taxon>
        <taxon>Metazoa</taxon>
        <taxon>Ecdysozoa</taxon>
        <taxon>Arthropoda</taxon>
        <taxon>Chelicerata</taxon>
        <taxon>Arachnida</taxon>
        <taxon>Acari</taxon>
        <taxon>Parasitiformes</taxon>
        <taxon>Ixodida</taxon>
        <taxon>Ixodoidea</taxon>
        <taxon>Ixodidae</taxon>
        <taxon>Haemaphysalinae</taxon>
        <taxon>Haemaphysalis</taxon>
    </lineage>
</organism>
<keyword evidence="6" id="KW-1185">Reference proteome</keyword>
<keyword evidence="2" id="KW-0238">DNA-binding</keyword>
<evidence type="ECO:0000256" key="3">
    <source>
        <dbReference type="SAM" id="MobiDB-lite"/>
    </source>
</evidence>
<dbReference type="PANTHER" id="PTHR19303:SF52">
    <property type="entry name" value="TIGGER TRANSPOSABLE ELEMENT-DERIVED PROTEIN 6"/>
    <property type="match status" value="1"/>
</dbReference>
<protein>
    <recommendedName>
        <fullName evidence="4">HTH psq-type domain-containing protein</fullName>
    </recommendedName>
</protein>
<proteinExistence type="predicted"/>
<name>A0A9J6GSI2_HAELO</name>
<dbReference type="OMA" id="FMDASAQ"/>
<evidence type="ECO:0000313" key="5">
    <source>
        <dbReference type="EMBL" id="KAH9377745.1"/>
    </source>
</evidence>
<dbReference type="GO" id="GO:0005634">
    <property type="term" value="C:nucleus"/>
    <property type="evidence" value="ECO:0007669"/>
    <property type="project" value="UniProtKB-SubCell"/>
</dbReference>
<accession>A0A9J6GSI2</accession>
<feature type="compositionally biased region" description="Acidic residues" evidence="3">
    <location>
        <begin position="248"/>
        <end position="258"/>
    </location>
</feature>
<evidence type="ECO:0000256" key="2">
    <source>
        <dbReference type="PROSITE-ProRule" id="PRU00320"/>
    </source>
</evidence>
<dbReference type="EMBL" id="JABSTR010000008">
    <property type="protein sequence ID" value="KAH9377745.1"/>
    <property type="molecule type" value="Genomic_DNA"/>
</dbReference>
<dbReference type="VEuPathDB" id="VectorBase:HLOH_062260"/>
<evidence type="ECO:0000313" key="6">
    <source>
        <dbReference type="Proteomes" id="UP000821853"/>
    </source>
</evidence>
<dbReference type="AlphaFoldDB" id="A0A9J6GSI2"/>
<gene>
    <name evidence="5" type="ORF">HPB48_004869</name>
</gene>
<feature type="region of interest" description="Disordered" evidence="3">
    <location>
        <begin position="240"/>
        <end position="260"/>
    </location>
</feature>
<dbReference type="Gene3D" id="1.10.10.60">
    <property type="entry name" value="Homeodomain-like"/>
    <property type="match status" value="2"/>
</dbReference>
<comment type="caution">
    <text evidence="5">The sequence shown here is derived from an EMBL/GenBank/DDBJ whole genome shotgun (WGS) entry which is preliminary data.</text>
</comment>
<dbReference type="Proteomes" id="UP000821853">
    <property type="component" value="Unassembled WGS sequence"/>
</dbReference>